<name>A0A931N1T1_9NOCA</name>
<dbReference type="Proteomes" id="UP000655751">
    <property type="component" value="Unassembled WGS sequence"/>
</dbReference>
<protein>
    <submittedName>
        <fullName evidence="1">Uncharacterized protein</fullName>
    </submittedName>
</protein>
<dbReference type="RefSeq" id="WP_196147547.1">
    <property type="nucleotide sequence ID" value="NZ_JADMLG010000001.1"/>
</dbReference>
<gene>
    <name evidence="1" type="ORF">IT779_03075</name>
</gene>
<sequence>MDIDRPRPGHDLLDRPVHDLVALLEPLDCHDPRWARDCTANAHLAMQRHRECLVGECATKTAAFVHLRDEGRLTPDAGRTR</sequence>
<proteinExistence type="predicted"/>
<evidence type="ECO:0000313" key="1">
    <source>
        <dbReference type="EMBL" id="MBH0775266.1"/>
    </source>
</evidence>
<comment type="caution">
    <text evidence="1">The sequence shown here is derived from an EMBL/GenBank/DDBJ whole genome shotgun (WGS) entry which is preliminary data.</text>
</comment>
<accession>A0A931N1T1</accession>
<keyword evidence="2" id="KW-1185">Reference proteome</keyword>
<evidence type="ECO:0000313" key="2">
    <source>
        <dbReference type="Proteomes" id="UP000655751"/>
    </source>
</evidence>
<organism evidence="1 2">
    <name type="scientific">Nocardia bovistercoris</name>
    <dbReference type="NCBI Taxonomy" id="2785916"/>
    <lineage>
        <taxon>Bacteria</taxon>
        <taxon>Bacillati</taxon>
        <taxon>Actinomycetota</taxon>
        <taxon>Actinomycetes</taxon>
        <taxon>Mycobacteriales</taxon>
        <taxon>Nocardiaceae</taxon>
        <taxon>Nocardia</taxon>
    </lineage>
</organism>
<dbReference type="AlphaFoldDB" id="A0A931N1T1"/>
<reference evidence="1" key="1">
    <citation type="submission" date="2020-11" db="EMBL/GenBank/DDBJ databases">
        <title>Nocardia NEAU-351.nov., a novel actinomycete isolated from the cow dung.</title>
        <authorList>
            <person name="Zhang X."/>
        </authorList>
    </citation>
    <scope>NUCLEOTIDE SEQUENCE</scope>
    <source>
        <strain evidence="1">NEAU-351</strain>
    </source>
</reference>
<dbReference type="EMBL" id="JADMLG010000001">
    <property type="protein sequence ID" value="MBH0775266.1"/>
    <property type="molecule type" value="Genomic_DNA"/>
</dbReference>